<protein>
    <submittedName>
        <fullName evidence="2">Uncharacterized protein</fullName>
    </submittedName>
</protein>
<accession>A0A2I6UGE0</accession>
<evidence type="ECO:0000313" key="3">
    <source>
        <dbReference type="Proteomes" id="UP000241693"/>
    </source>
</evidence>
<dbReference type="Proteomes" id="UP000241693">
    <property type="component" value="Segment"/>
</dbReference>
<feature type="region of interest" description="Disordered" evidence="1">
    <location>
        <begin position="118"/>
        <end position="138"/>
    </location>
</feature>
<name>A0A2I6UGE0_9CAUD</name>
<dbReference type="RefSeq" id="YP_009639415.1">
    <property type="nucleotide sequence ID" value="NC_042349.1"/>
</dbReference>
<reference evidence="2 3" key="1">
    <citation type="submission" date="2017-07" db="EMBL/GenBank/DDBJ databases">
        <title>Characterization of ecologically diverse viruses infecting co-occurring strains of cosmopolitan hyperhalophilic Bacteroidetes.</title>
        <authorList>
            <person name="Villamor J."/>
            <person name="Ramos-Barbero M.D."/>
            <person name="Gonzalez-Torres P."/>
            <person name="Gabaldon T."/>
            <person name="Rollesso-Mora R."/>
            <person name="Meseguer I."/>
            <person name="Martinez-Garcia M."/>
            <person name="Santos F."/>
            <person name="Anton J."/>
        </authorList>
    </citation>
    <scope>NUCLEOTIDE SEQUENCE [LARGE SCALE GENOMIC DNA]</scope>
</reference>
<dbReference type="EMBL" id="MF580956">
    <property type="protein sequence ID" value="AUO78986.1"/>
    <property type="molecule type" value="Genomic_DNA"/>
</dbReference>
<dbReference type="GeneID" id="40236207"/>
<sequence length="138" mass="15307">MVARPNRKVSDLANLLNLTSFDCALPRQFFLDFKETTGHDPRGSIVFCYDNGALGTPRPLTADARDALEKYNDARGSRFPTDVPVVAWQVTAYAHDAETDETETIELGTFRAYDAARDAADDADRTPGTDVWLEPVRP</sequence>
<proteinExistence type="predicted"/>
<organism evidence="2 3">
    <name type="scientific">Salinibacter phage M8CC-19</name>
    <dbReference type="NCBI Taxonomy" id="2681613"/>
    <lineage>
        <taxon>Viruses</taxon>
        <taxon>Duplodnaviria</taxon>
        <taxon>Heunggongvirae</taxon>
        <taxon>Uroviricota</taxon>
        <taxon>Caudoviricetes</taxon>
        <taxon>Kryptosalinivirus</taxon>
        <taxon>Kryptosalinivirus M8CC19</taxon>
    </lineage>
</organism>
<evidence type="ECO:0000256" key="1">
    <source>
        <dbReference type="SAM" id="MobiDB-lite"/>
    </source>
</evidence>
<evidence type="ECO:0000313" key="2">
    <source>
        <dbReference type="EMBL" id="AUO78986.1"/>
    </source>
</evidence>
<feature type="compositionally biased region" description="Basic and acidic residues" evidence="1">
    <location>
        <begin position="118"/>
        <end position="127"/>
    </location>
</feature>
<dbReference type="KEGG" id="vg:40236207"/>
<keyword evidence="3" id="KW-1185">Reference proteome</keyword>